<dbReference type="Proteomes" id="UP000251072">
    <property type="component" value="Unassembled WGS sequence"/>
</dbReference>
<dbReference type="GO" id="GO:0015562">
    <property type="term" value="F:efflux transmembrane transporter activity"/>
    <property type="evidence" value="ECO:0007669"/>
    <property type="project" value="TreeGrafter"/>
</dbReference>
<dbReference type="EMBL" id="QMCH01000003">
    <property type="protein sequence ID" value="RAZ42296.1"/>
    <property type="molecule type" value="Genomic_DNA"/>
</dbReference>
<dbReference type="InterPro" id="IPR006143">
    <property type="entry name" value="RND_pump_MFP"/>
</dbReference>
<reference evidence="12" key="1">
    <citation type="submission" date="2018-06" db="EMBL/GenBank/DDBJ databases">
        <title>Description of a new Polynucleobacter species.</title>
        <authorList>
            <person name="Hahn M.W."/>
        </authorList>
    </citation>
    <scope>NUCLEOTIDE SEQUENCE [LARGE SCALE GENOMIC DNA]</scope>
    <source>
        <strain evidence="12">MG-25-Pas1-D2</strain>
    </source>
</reference>
<dbReference type="InterPro" id="IPR058625">
    <property type="entry name" value="MdtA-like_BSH"/>
</dbReference>
<dbReference type="PANTHER" id="PTHR30469:SF11">
    <property type="entry name" value="BLL4320 PROTEIN"/>
    <property type="match status" value="1"/>
</dbReference>
<evidence type="ECO:0000313" key="9">
    <source>
        <dbReference type="EMBL" id="AWW49728.1"/>
    </source>
</evidence>
<evidence type="ECO:0000313" key="13">
    <source>
        <dbReference type="Proteomes" id="UP000251072"/>
    </source>
</evidence>
<feature type="domain" description="CusB-like beta-barrel" evidence="7">
    <location>
        <begin position="268"/>
        <end position="340"/>
    </location>
</feature>
<dbReference type="Proteomes" id="UP000248592">
    <property type="component" value="Chromosome"/>
</dbReference>
<dbReference type="Gene3D" id="2.40.30.170">
    <property type="match status" value="1"/>
</dbReference>
<dbReference type="InterPro" id="IPR058627">
    <property type="entry name" value="MdtA-like_C"/>
</dbReference>
<dbReference type="Gene3D" id="2.40.50.100">
    <property type="match status" value="1"/>
</dbReference>
<dbReference type="Proteomes" id="UP000783102">
    <property type="component" value="Unassembled WGS sequence"/>
</dbReference>
<dbReference type="InterPro" id="IPR058792">
    <property type="entry name" value="Beta-barrel_RND_2"/>
</dbReference>
<evidence type="ECO:0000313" key="11">
    <source>
        <dbReference type="EMBL" id="RAZ42296.1"/>
    </source>
</evidence>
<protein>
    <submittedName>
        <fullName evidence="10">Efflux RND transporter periplasmic adaptor subunit</fullName>
    </submittedName>
    <submittedName>
        <fullName evidence="9">Efflux transporter periplasmic adaptor subunit</fullName>
    </submittedName>
</protein>
<evidence type="ECO:0000256" key="1">
    <source>
        <dbReference type="ARBA" id="ARBA00004196"/>
    </source>
</evidence>
<evidence type="ECO:0000313" key="12">
    <source>
        <dbReference type="Proteomes" id="UP000248592"/>
    </source>
</evidence>
<evidence type="ECO:0000256" key="2">
    <source>
        <dbReference type="ARBA" id="ARBA00009477"/>
    </source>
</evidence>
<dbReference type="OrthoDB" id="9784484at2"/>
<comment type="subcellular location">
    <subcellularLocation>
        <location evidence="1">Cell envelope</location>
    </subcellularLocation>
</comment>
<feature type="region of interest" description="Disordered" evidence="4">
    <location>
        <begin position="423"/>
        <end position="444"/>
    </location>
</feature>
<evidence type="ECO:0000259" key="8">
    <source>
        <dbReference type="Pfam" id="PF25967"/>
    </source>
</evidence>
<dbReference type="Pfam" id="PF25967">
    <property type="entry name" value="RND-MFP_C"/>
    <property type="match status" value="1"/>
</dbReference>
<dbReference type="EMBL" id="JAANEY010000001">
    <property type="protein sequence ID" value="MBT8550857.1"/>
    <property type="molecule type" value="Genomic_DNA"/>
</dbReference>
<dbReference type="EMBL" id="CP030085">
    <property type="protein sequence ID" value="AWW49728.1"/>
    <property type="molecule type" value="Genomic_DNA"/>
</dbReference>
<sequence length="444" mass="48635">MTRLETLKLRLITLAKQAQAWVIQQWTVWHMQERLQKIKDDVDGLIGRLKARFKNTRAYAKLMALPEMERRMVIMLIGVFLLLGLIFAFNQLKTFMIKQYISGMGMPPQSVSTMVAKADVWQPKLTSVGSVRAYRGVDLSTEIGGLVVNVPVQSGVDVKEGDLLVKLNDASDVAQLNSLKALAELAKVINERDRQQLAIQAISKNTYDTSKADAKSKQAQVEAQTALVAKKNIKAPFSGRVGIVTINPGQYINPGDKLMTLQTLDPIFIDFNLPQSDAANIQVGQSITVTTDAFKNATFVGKITAVSPKVDTNTRNLQIEAQIDNPDKKVLPGMFANVNIDVGSQLSLITVPQTAVTYNPYGATVFISKDSGKKDKEGKTIFEAQQVFVTTGQTRGDQVSILKGLEEGVTVVTSGQLKLKNGSPLNINNTVQPTNLPDPKPQEQ</sequence>
<evidence type="ECO:0000256" key="3">
    <source>
        <dbReference type="ARBA" id="ARBA00022448"/>
    </source>
</evidence>
<dbReference type="Pfam" id="PF25954">
    <property type="entry name" value="Beta-barrel_RND_2"/>
    <property type="match status" value="1"/>
</dbReference>
<dbReference type="SUPFAM" id="SSF111369">
    <property type="entry name" value="HlyD-like secretion proteins"/>
    <property type="match status" value="1"/>
</dbReference>
<dbReference type="AlphaFoldDB" id="A0A2Z4JSA5"/>
<evidence type="ECO:0000256" key="5">
    <source>
        <dbReference type="SAM" id="Phobius"/>
    </source>
</evidence>
<dbReference type="Pfam" id="PF25917">
    <property type="entry name" value="BSH_RND"/>
    <property type="match status" value="1"/>
</dbReference>
<evidence type="ECO:0000259" key="6">
    <source>
        <dbReference type="Pfam" id="PF25917"/>
    </source>
</evidence>
<evidence type="ECO:0000313" key="10">
    <source>
        <dbReference type="EMBL" id="MBT8550857.1"/>
    </source>
</evidence>
<dbReference type="GO" id="GO:1990281">
    <property type="term" value="C:efflux pump complex"/>
    <property type="evidence" value="ECO:0007669"/>
    <property type="project" value="TreeGrafter"/>
</dbReference>
<evidence type="ECO:0000256" key="4">
    <source>
        <dbReference type="SAM" id="MobiDB-lite"/>
    </source>
</evidence>
<proteinExistence type="inferred from homology"/>
<name>A0A2Z4JSA5_9BURK</name>
<feature type="domain" description="Multidrug resistance protein MdtA-like C-terminal permuted SH3" evidence="8">
    <location>
        <begin position="349"/>
        <end position="415"/>
    </location>
</feature>
<accession>A0A2Z4JSA5</accession>
<dbReference type="Gene3D" id="1.10.287.470">
    <property type="entry name" value="Helix hairpin bin"/>
    <property type="match status" value="1"/>
</dbReference>
<keyword evidence="5" id="KW-1133">Transmembrane helix</keyword>
<feature type="compositionally biased region" description="Polar residues" evidence="4">
    <location>
        <begin position="423"/>
        <end position="435"/>
    </location>
</feature>
<dbReference type="Gene3D" id="2.40.420.20">
    <property type="match status" value="1"/>
</dbReference>
<keyword evidence="5" id="KW-0812">Transmembrane</keyword>
<organism evidence="9 12">
    <name type="scientific">Polynucleobacter paneuropaeus</name>
    <dbReference type="NCBI Taxonomy" id="2527775"/>
    <lineage>
        <taxon>Bacteria</taxon>
        <taxon>Pseudomonadati</taxon>
        <taxon>Pseudomonadota</taxon>
        <taxon>Betaproteobacteria</taxon>
        <taxon>Burkholderiales</taxon>
        <taxon>Burkholderiaceae</taxon>
        <taxon>Polynucleobacter</taxon>
    </lineage>
</organism>
<evidence type="ECO:0000259" key="7">
    <source>
        <dbReference type="Pfam" id="PF25954"/>
    </source>
</evidence>
<dbReference type="FunFam" id="2.40.30.170:FF:000010">
    <property type="entry name" value="Efflux RND transporter periplasmic adaptor subunit"/>
    <property type="match status" value="1"/>
</dbReference>
<keyword evidence="13" id="KW-1185">Reference proteome</keyword>
<reference evidence="9" key="3">
    <citation type="journal article" date="2019" name="Int. J. Syst. Evol. Microbiol.">
        <title>Polynucleobacter paneuropaeus sp. nov., characterized by six strains isolated from freshwater lakes located along a 3000 km north-south cross-section across Europe.</title>
        <authorList>
            <person name="Hoetzinger M."/>
            <person name="Schmidt J."/>
            <person name="Pitt A."/>
            <person name="Koll U."/>
            <person name="Lang E."/>
            <person name="Hahn M.W."/>
        </authorList>
    </citation>
    <scope>NUCLEOTIDE SEQUENCE</scope>
    <source>
        <strain evidence="9">MG-25-Pas1-D2</strain>
    </source>
</reference>
<keyword evidence="5" id="KW-0472">Membrane</keyword>
<reference evidence="11 13" key="2">
    <citation type="submission" date="2018-06" db="EMBL/GenBank/DDBJ databases">
        <title>Genome of strain Polynucleobacter sp. FUKU-NW-11.</title>
        <authorList>
            <person name="Hahn M.W."/>
        </authorList>
    </citation>
    <scope>NUCLEOTIDE SEQUENCE [LARGE SCALE GENOMIC DNA]</scope>
    <source>
        <strain evidence="11">FUKU-NW-11</strain>
        <strain evidence="13">FUKU-NW11</strain>
    </source>
</reference>
<reference evidence="10" key="4">
    <citation type="journal article" date="2021" name="Genome Biol. Evol.">
        <title>Continental-Scale Gene Flow Prevents Allopatric Divergence of Pelagic Freshwater Bacteria.</title>
        <authorList>
            <person name="Hoetzinger M."/>
            <person name="Pitt A."/>
            <person name="Huemer A."/>
            <person name="Hahn M.W."/>
        </authorList>
    </citation>
    <scope>NUCLEOTIDE SEQUENCE</scope>
    <source>
        <strain evidence="10">SM1-W8</strain>
    </source>
</reference>
<gene>
    <name evidence="11" type="ORF">DP176_07035</name>
    <name evidence="10" type="ORF">G6731_02635</name>
    <name evidence="9" type="ORF">Pas1_04620</name>
</gene>
<dbReference type="NCBIfam" id="TIGR01730">
    <property type="entry name" value="RND_mfp"/>
    <property type="match status" value="1"/>
</dbReference>
<comment type="similarity">
    <text evidence="2">Belongs to the membrane fusion protein (MFP) (TC 8.A.1) family.</text>
</comment>
<feature type="transmembrane region" description="Helical" evidence="5">
    <location>
        <begin position="72"/>
        <end position="89"/>
    </location>
</feature>
<dbReference type="PANTHER" id="PTHR30469">
    <property type="entry name" value="MULTIDRUG RESISTANCE PROTEIN MDTA"/>
    <property type="match status" value="1"/>
</dbReference>
<feature type="domain" description="Multidrug resistance protein MdtA-like barrel-sandwich hybrid" evidence="6">
    <location>
        <begin position="137"/>
        <end position="259"/>
    </location>
</feature>
<keyword evidence="3" id="KW-0813">Transport</keyword>